<dbReference type="OrthoDB" id="1253476at2"/>
<feature type="transmembrane region" description="Helical" evidence="1">
    <location>
        <begin position="6"/>
        <end position="21"/>
    </location>
</feature>
<name>A0A4S3ZVL8_9FLAO</name>
<feature type="transmembrane region" description="Helical" evidence="1">
    <location>
        <begin position="33"/>
        <end position="51"/>
    </location>
</feature>
<evidence type="ECO:0000313" key="3">
    <source>
        <dbReference type="Proteomes" id="UP000307507"/>
    </source>
</evidence>
<protein>
    <submittedName>
        <fullName evidence="2">Uncharacterized protein</fullName>
    </submittedName>
</protein>
<keyword evidence="1" id="KW-0472">Membrane</keyword>
<organism evidence="2 3">
    <name type="scientific">Flavobacterium supellecticarium</name>
    <dbReference type="NCBI Taxonomy" id="2565924"/>
    <lineage>
        <taxon>Bacteria</taxon>
        <taxon>Pseudomonadati</taxon>
        <taxon>Bacteroidota</taxon>
        <taxon>Flavobacteriia</taxon>
        <taxon>Flavobacteriales</taxon>
        <taxon>Flavobacteriaceae</taxon>
        <taxon>Flavobacterium</taxon>
    </lineage>
</organism>
<proteinExistence type="predicted"/>
<feature type="transmembrane region" description="Helical" evidence="1">
    <location>
        <begin position="178"/>
        <end position="197"/>
    </location>
</feature>
<accession>A0A4S3ZVL8</accession>
<feature type="transmembrane region" description="Helical" evidence="1">
    <location>
        <begin position="145"/>
        <end position="166"/>
    </location>
</feature>
<keyword evidence="1" id="KW-0812">Transmembrane</keyword>
<keyword evidence="3" id="KW-1185">Reference proteome</keyword>
<evidence type="ECO:0000256" key="1">
    <source>
        <dbReference type="SAM" id="Phobius"/>
    </source>
</evidence>
<feature type="transmembrane region" description="Helical" evidence="1">
    <location>
        <begin position="89"/>
        <end position="106"/>
    </location>
</feature>
<gene>
    <name evidence="2" type="ORF">E6C50_10520</name>
</gene>
<feature type="transmembrane region" description="Helical" evidence="1">
    <location>
        <begin position="112"/>
        <end position="133"/>
    </location>
</feature>
<dbReference type="AlphaFoldDB" id="A0A4S3ZVL8"/>
<comment type="caution">
    <text evidence="2">The sequence shown here is derived from an EMBL/GenBank/DDBJ whole genome shotgun (WGS) entry which is preliminary data.</text>
</comment>
<dbReference type="EMBL" id="SSNZ01000004">
    <property type="protein sequence ID" value="THF49787.1"/>
    <property type="molecule type" value="Genomic_DNA"/>
</dbReference>
<evidence type="ECO:0000313" key="2">
    <source>
        <dbReference type="EMBL" id="THF49787.1"/>
    </source>
</evidence>
<dbReference type="RefSeq" id="WP_136403196.1">
    <property type="nucleotide sequence ID" value="NZ_SSNZ01000004.1"/>
</dbReference>
<feature type="transmembrane region" description="Helical" evidence="1">
    <location>
        <begin position="57"/>
        <end position="77"/>
    </location>
</feature>
<reference evidence="2 3" key="1">
    <citation type="submission" date="2019-04" db="EMBL/GenBank/DDBJ databases">
        <title>Flavobacterium sp. nov. isolated from construction timber.</title>
        <authorList>
            <person name="Lin S.-Y."/>
            <person name="Chang C.-T."/>
            <person name="Young C.-C."/>
        </authorList>
    </citation>
    <scope>NUCLEOTIDE SEQUENCE [LARGE SCALE GENOMIC DNA]</scope>
    <source>
        <strain evidence="2 3">CC-CTC003</strain>
    </source>
</reference>
<dbReference type="Proteomes" id="UP000307507">
    <property type="component" value="Unassembled WGS sequence"/>
</dbReference>
<keyword evidence="1" id="KW-1133">Transmembrane helix</keyword>
<sequence>MINYIIYLGYLFSGINLLLYLKNYRKEEKAYKIVTLYLLVIAIIQFFTSLLKNNGIHNLFLSHFYFILQMVFLSFFYLEILEMKMQRRIVRTCLMTCLCVLGIQYLTDKELFFRFNLFEIFITSYLIIIYSMFHFYNLLNTEKRYYYINTGILVYLFGSTVLFLSGNLINTLQLESRNVVWLLNAILVVIYQLFIFIEWRKRSLKKNEDYE</sequence>